<dbReference type="PANTHER" id="PTHR22765:SF450">
    <property type="entry name" value="ERAD-ASSOCIATED E3 UBIQUITIN-PROTEIN LIGASE HRD1"/>
    <property type="match status" value="1"/>
</dbReference>
<keyword evidence="1" id="KW-0863">Zinc-finger</keyword>
<dbReference type="GO" id="GO:0061630">
    <property type="term" value="F:ubiquitin protein ligase activity"/>
    <property type="evidence" value="ECO:0007669"/>
    <property type="project" value="TreeGrafter"/>
</dbReference>
<reference evidence="3" key="2">
    <citation type="submission" date="2015-06" db="UniProtKB">
        <authorList>
            <consortium name="EnsemblPlants"/>
        </authorList>
    </citation>
    <scope>IDENTIFICATION</scope>
</reference>
<evidence type="ECO:0000256" key="1">
    <source>
        <dbReference type="PROSITE-ProRule" id="PRU00175"/>
    </source>
</evidence>
<dbReference type="Pfam" id="PF13639">
    <property type="entry name" value="zf-RING_2"/>
    <property type="match status" value="1"/>
</dbReference>
<proteinExistence type="predicted"/>
<accession>A0A0D2ZXK8</accession>
<protein>
    <recommendedName>
        <fullName evidence="2">RING-type domain-containing protein</fullName>
    </recommendedName>
</protein>
<dbReference type="AlphaFoldDB" id="A0A0D2ZXK8"/>
<dbReference type="Gramene" id="Bo05753s010.1">
    <property type="protein sequence ID" value="Bo05753s010.1"/>
    <property type="gene ID" value="Bo05753s010"/>
</dbReference>
<dbReference type="PANTHER" id="PTHR22765">
    <property type="entry name" value="RING FINGER AND PROTEASE ASSOCIATED DOMAIN-CONTAINING"/>
    <property type="match status" value="1"/>
</dbReference>
<dbReference type="EnsemblPlants" id="Bo05753s010.1">
    <property type="protein sequence ID" value="Bo05753s010.1"/>
    <property type="gene ID" value="Bo05753s010"/>
</dbReference>
<name>A0A0D2ZXK8_BRAOL</name>
<organism evidence="3 4">
    <name type="scientific">Brassica oleracea var. oleracea</name>
    <dbReference type="NCBI Taxonomy" id="109376"/>
    <lineage>
        <taxon>Eukaryota</taxon>
        <taxon>Viridiplantae</taxon>
        <taxon>Streptophyta</taxon>
        <taxon>Embryophyta</taxon>
        <taxon>Tracheophyta</taxon>
        <taxon>Spermatophyta</taxon>
        <taxon>Magnoliopsida</taxon>
        <taxon>eudicotyledons</taxon>
        <taxon>Gunneridae</taxon>
        <taxon>Pentapetalae</taxon>
        <taxon>rosids</taxon>
        <taxon>malvids</taxon>
        <taxon>Brassicales</taxon>
        <taxon>Brassicaceae</taxon>
        <taxon>Brassiceae</taxon>
        <taxon>Brassica</taxon>
    </lineage>
</organism>
<dbReference type="InterPro" id="IPR001841">
    <property type="entry name" value="Znf_RING"/>
</dbReference>
<evidence type="ECO:0000259" key="2">
    <source>
        <dbReference type="PROSITE" id="PS50089"/>
    </source>
</evidence>
<dbReference type="SUPFAM" id="SSF57850">
    <property type="entry name" value="RING/U-box"/>
    <property type="match status" value="1"/>
</dbReference>
<dbReference type="GO" id="GO:0006511">
    <property type="term" value="P:ubiquitin-dependent protein catabolic process"/>
    <property type="evidence" value="ECO:0007669"/>
    <property type="project" value="TreeGrafter"/>
</dbReference>
<dbReference type="SMART" id="SM00184">
    <property type="entry name" value="RING"/>
    <property type="match status" value="1"/>
</dbReference>
<dbReference type="InterPro" id="IPR051826">
    <property type="entry name" value="E3_ubiquitin-ligase_domain"/>
</dbReference>
<dbReference type="PROSITE" id="PS50089">
    <property type="entry name" value="ZF_RING_2"/>
    <property type="match status" value="1"/>
</dbReference>
<keyword evidence="1" id="KW-0862">Zinc</keyword>
<evidence type="ECO:0000313" key="3">
    <source>
        <dbReference type="EnsemblPlants" id="Bo05753s010.1"/>
    </source>
</evidence>
<evidence type="ECO:0000313" key="4">
    <source>
        <dbReference type="Proteomes" id="UP000032141"/>
    </source>
</evidence>
<dbReference type="CDD" id="cd16448">
    <property type="entry name" value="RING-H2"/>
    <property type="match status" value="1"/>
</dbReference>
<dbReference type="eggNOG" id="KOG0800">
    <property type="taxonomic scope" value="Eukaryota"/>
</dbReference>
<reference evidence="3" key="1">
    <citation type="journal article" date="2014" name="Genome Biol.">
        <title>Transcriptome and methylome profiling reveals relics of genome dominance in the mesopolyploid Brassica oleracea.</title>
        <authorList>
            <person name="Parkin I.A."/>
            <person name="Koh C."/>
            <person name="Tang H."/>
            <person name="Robinson S.J."/>
            <person name="Kagale S."/>
            <person name="Clarke W.E."/>
            <person name="Town C.D."/>
            <person name="Nixon J."/>
            <person name="Krishnakumar V."/>
            <person name="Bidwell S.L."/>
            <person name="Denoeud F."/>
            <person name="Belcram H."/>
            <person name="Links M.G."/>
            <person name="Just J."/>
            <person name="Clarke C."/>
            <person name="Bender T."/>
            <person name="Huebert T."/>
            <person name="Mason A.S."/>
            <person name="Pires J.C."/>
            <person name="Barker G."/>
            <person name="Moore J."/>
            <person name="Walley P.G."/>
            <person name="Manoli S."/>
            <person name="Batley J."/>
            <person name="Edwards D."/>
            <person name="Nelson M.N."/>
            <person name="Wang X."/>
            <person name="Paterson A.H."/>
            <person name="King G."/>
            <person name="Bancroft I."/>
            <person name="Chalhoub B."/>
            <person name="Sharpe A.G."/>
        </authorList>
    </citation>
    <scope>NUCLEOTIDE SEQUENCE [LARGE SCALE GENOMIC DNA]</scope>
    <source>
        <strain evidence="3">cv. TO1000</strain>
    </source>
</reference>
<feature type="domain" description="RING-type" evidence="2">
    <location>
        <begin position="162"/>
        <end position="203"/>
    </location>
</feature>
<dbReference type="InterPro" id="IPR013083">
    <property type="entry name" value="Znf_RING/FYVE/PHD"/>
</dbReference>
<dbReference type="HOGENOM" id="CLU_069477_1_0_1"/>
<dbReference type="GO" id="GO:0008270">
    <property type="term" value="F:zinc ion binding"/>
    <property type="evidence" value="ECO:0007669"/>
    <property type="project" value="UniProtKB-KW"/>
</dbReference>
<keyword evidence="1" id="KW-0479">Metal-binding</keyword>
<keyword evidence="4" id="KW-1185">Reference proteome</keyword>
<dbReference type="Gene3D" id="3.30.40.10">
    <property type="entry name" value="Zinc/RING finger domain, C3HC4 (zinc finger)"/>
    <property type="match status" value="1"/>
</dbReference>
<sequence length="207" mass="23547">MDGVNYSIDVRTDRTTNSSSESLINVEAEIVVSDIETDQLFYTFTIKEFIEEDENAIKEDLYYSLILAGMTSEDADMLIANMVMVAEDMVFDDDYCLGNTLIISIKTMDSFSDINYNLQIQQRIEESINDGRPVFHPSSENAKASLEVIVIKDDENQLQDKCVICLKKFPIGSEMVILKCGHKFGKECILKWLHLNTTCPLCRDEVQ</sequence>
<dbReference type="Proteomes" id="UP000032141">
    <property type="component" value="Unassembled WGS sequence"/>
</dbReference>